<dbReference type="Gene3D" id="3.40.50.2000">
    <property type="entry name" value="Glycogen Phosphorylase B"/>
    <property type="match status" value="1"/>
</dbReference>
<comment type="caution">
    <text evidence="1">The sequence shown here is derived from an EMBL/GenBank/DDBJ whole genome shotgun (WGS) entry which is preliminary data.</text>
</comment>
<dbReference type="Gramene" id="mRNA:HanXRQr2_Chr06g0239661">
    <property type="protein sequence ID" value="mRNA:HanXRQr2_Chr06g0239661"/>
    <property type="gene ID" value="HanXRQr2_Chr06g0239661"/>
</dbReference>
<dbReference type="AlphaFoldDB" id="A0A9K3IPF8"/>
<reference evidence="1" key="2">
    <citation type="submission" date="2020-06" db="EMBL/GenBank/DDBJ databases">
        <title>Helianthus annuus Genome sequencing and assembly Release 2.</title>
        <authorList>
            <person name="Gouzy J."/>
            <person name="Langlade N."/>
            <person name="Munos S."/>
        </authorList>
    </citation>
    <scope>NUCLEOTIDE SEQUENCE</scope>
    <source>
        <tissue evidence="1">Leaves</tissue>
    </source>
</reference>
<keyword evidence="2" id="KW-1185">Reference proteome</keyword>
<proteinExistence type="predicted"/>
<organism evidence="1 2">
    <name type="scientific">Helianthus annuus</name>
    <name type="common">Common sunflower</name>
    <dbReference type="NCBI Taxonomy" id="4232"/>
    <lineage>
        <taxon>Eukaryota</taxon>
        <taxon>Viridiplantae</taxon>
        <taxon>Streptophyta</taxon>
        <taxon>Embryophyta</taxon>
        <taxon>Tracheophyta</taxon>
        <taxon>Spermatophyta</taxon>
        <taxon>Magnoliopsida</taxon>
        <taxon>eudicotyledons</taxon>
        <taxon>Gunneridae</taxon>
        <taxon>Pentapetalae</taxon>
        <taxon>asterids</taxon>
        <taxon>campanulids</taxon>
        <taxon>Asterales</taxon>
        <taxon>Asteraceae</taxon>
        <taxon>Asteroideae</taxon>
        <taxon>Heliantheae alliance</taxon>
        <taxon>Heliantheae</taxon>
        <taxon>Helianthus</taxon>
    </lineage>
</organism>
<dbReference type="SUPFAM" id="SSF53756">
    <property type="entry name" value="UDP-Glycosyltransferase/glycogen phosphorylase"/>
    <property type="match status" value="1"/>
</dbReference>
<sequence>MAFGIPVLGTDAEGTKEIVEHNVTGLLHPIGHPGTPVLSKHLWYLLKYP</sequence>
<name>A0A9K3IPF8_HELAN</name>
<evidence type="ECO:0000313" key="2">
    <source>
        <dbReference type="Proteomes" id="UP000215914"/>
    </source>
</evidence>
<dbReference type="PANTHER" id="PTHR47778">
    <property type="entry name" value="BNAA05G14870D PROTEIN"/>
    <property type="match status" value="1"/>
</dbReference>
<dbReference type="Proteomes" id="UP000215914">
    <property type="component" value="Unassembled WGS sequence"/>
</dbReference>
<accession>A0A9K3IPF8</accession>
<reference evidence="1" key="1">
    <citation type="journal article" date="2017" name="Nature">
        <title>The sunflower genome provides insights into oil metabolism, flowering and Asterid evolution.</title>
        <authorList>
            <person name="Badouin H."/>
            <person name="Gouzy J."/>
            <person name="Grassa C.J."/>
            <person name="Murat F."/>
            <person name="Staton S.E."/>
            <person name="Cottret L."/>
            <person name="Lelandais-Briere C."/>
            <person name="Owens G.L."/>
            <person name="Carrere S."/>
            <person name="Mayjonade B."/>
            <person name="Legrand L."/>
            <person name="Gill N."/>
            <person name="Kane N.C."/>
            <person name="Bowers J.E."/>
            <person name="Hubner S."/>
            <person name="Bellec A."/>
            <person name="Berard A."/>
            <person name="Berges H."/>
            <person name="Blanchet N."/>
            <person name="Boniface M.C."/>
            <person name="Brunel D."/>
            <person name="Catrice O."/>
            <person name="Chaidir N."/>
            <person name="Claudel C."/>
            <person name="Donnadieu C."/>
            <person name="Faraut T."/>
            <person name="Fievet G."/>
            <person name="Helmstetter N."/>
            <person name="King M."/>
            <person name="Knapp S.J."/>
            <person name="Lai Z."/>
            <person name="Le Paslier M.C."/>
            <person name="Lippi Y."/>
            <person name="Lorenzon L."/>
            <person name="Mandel J.R."/>
            <person name="Marage G."/>
            <person name="Marchand G."/>
            <person name="Marquand E."/>
            <person name="Bret-Mestries E."/>
            <person name="Morien E."/>
            <person name="Nambeesan S."/>
            <person name="Nguyen T."/>
            <person name="Pegot-Espagnet P."/>
            <person name="Pouilly N."/>
            <person name="Raftis F."/>
            <person name="Sallet E."/>
            <person name="Schiex T."/>
            <person name="Thomas J."/>
            <person name="Vandecasteele C."/>
            <person name="Vares D."/>
            <person name="Vear F."/>
            <person name="Vautrin S."/>
            <person name="Crespi M."/>
            <person name="Mangin B."/>
            <person name="Burke J.M."/>
            <person name="Salse J."/>
            <person name="Munos S."/>
            <person name="Vincourt P."/>
            <person name="Rieseberg L.H."/>
            <person name="Langlade N.B."/>
        </authorList>
    </citation>
    <scope>NUCLEOTIDE SEQUENCE</scope>
    <source>
        <tissue evidence="1">Leaves</tissue>
    </source>
</reference>
<dbReference type="PANTHER" id="PTHR47778:SF2">
    <property type="entry name" value="GLYCOSYL TRANSFERASE FAMILY 1 DOMAIN-CONTAINING PROTEIN"/>
    <property type="match status" value="1"/>
</dbReference>
<protein>
    <submittedName>
        <fullName evidence="1">Uncharacterized protein</fullName>
    </submittedName>
</protein>
<dbReference type="EMBL" id="MNCJ02000321">
    <property type="protein sequence ID" value="KAF5800698.1"/>
    <property type="molecule type" value="Genomic_DNA"/>
</dbReference>
<gene>
    <name evidence="1" type="ORF">HanXRQr2_Chr06g0239661</name>
</gene>
<evidence type="ECO:0000313" key="1">
    <source>
        <dbReference type="EMBL" id="KAF5800698.1"/>
    </source>
</evidence>